<dbReference type="STRING" id="1223545.GS4_19_00500"/>
<dbReference type="Proteomes" id="UP000011666">
    <property type="component" value="Unassembled WGS sequence"/>
</dbReference>
<protein>
    <submittedName>
        <fullName evidence="2">Uncharacterized protein</fullName>
    </submittedName>
</protein>
<proteinExistence type="predicted"/>
<dbReference type="eggNOG" id="ENOG5031WPM">
    <property type="taxonomic scope" value="Bacteria"/>
</dbReference>
<comment type="caution">
    <text evidence="2">The sequence shown here is derived from an EMBL/GenBank/DDBJ whole genome shotgun (WGS) entry which is preliminary data.</text>
</comment>
<accession>M0QJT6</accession>
<dbReference type="RefSeq" id="WP_007621359.1">
    <property type="nucleotide sequence ID" value="NZ_BANX01000019.1"/>
</dbReference>
<keyword evidence="3" id="KW-1185">Reference proteome</keyword>
<reference evidence="2 3" key="1">
    <citation type="submission" date="2013-01" db="EMBL/GenBank/DDBJ databases">
        <title>Whole genome shotgun sequence of Gordonia soli NBRC 108243.</title>
        <authorList>
            <person name="Isaki-Nakamura S."/>
            <person name="Hosoyama A."/>
            <person name="Tsuchikane K."/>
            <person name="Ando Y."/>
            <person name="Baba S."/>
            <person name="Ohji S."/>
            <person name="Hamada M."/>
            <person name="Tamura T."/>
            <person name="Yamazoe A."/>
            <person name="Yamazaki S."/>
            <person name="Fujita N."/>
        </authorList>
    </citation>
    <scope>NUCLEOTIDE SEQUENCE [LARGE SCALE GENOMIC DNA]</scope>
    <source>
        <strain evidence="2 3">NBRC 108243</strain>
    </source>
</reference>
<evidence type="ECO:0000313" key="3">
    <source>
        <dbReference type="Proteomes" id="UP000011666"/>
    </source>
</evidence>
<organism evidence="2 3">
    <name type="scientific">Gordonia soli NBRC 108243</name>
    <dbReference type="NCBI Taxonomy" id="1223545"/>
    <lineage>
        <taxon>Bacteria</taxon>
        <taxon>Bacillati</taxon>
        <taxon>Actinomycetota</taxon>
        <taxon>Actinomycetes</taxon>
        <taxon>Mycobacteriales</taxon>
        <taxon>Gordoniaceae</taxon>
        <taxon>Gordonia</taxon>
    </lineage>
</organism>
<sequence>MTTTRRTQRDRAQRALRLRAQRATWAEVADACGYRSRQAAQIAVRRLLDSVAPEPDVDRALSTEGLRILESRLWRQYARADAAGDTNTMIRISKEIRSLNAEGSKLNGLYRPERHEVVVTPSPREAIEQARQATLESLNQPTPQPVLDAEVVTE</sequence>
<dbReference type="AlphaFoldDB" id="M0QJT6"/>
<dbReference type="EMBL" id="BANX01000019">
    <property type="protein sequence ID" value="GAC68860.1"/>
    <property type="molecule type" value="Genomic_DNA"/>
</dbReference>
<gene>
    <name evidence="2" type="ORF">GS4_19_00500</name>
</gene>
<name>M0QJT6_9ACTN</name>
<evidence type="ECO:0000313" key="2">
    <source>
        <dbReference type="EMBL" id="GAC68860.1"/>
    </source>
</evidence>
<dbReference type="OrthoDB" id="4731298at2"/>
<evidence type="ECO:0000256" key="1">
    <source>
        <dbReference type="SAM" id="MobiDB-lite"/>
    </source>
</evidence>
<feature type="region of interest" description="Disordered" evidence="1">
    <location>
        <begin position="135"/>
        <end position="154"/>
    </location>
</feature>